<organism evidence="1 2">
    <name type="scientific">Artemia franciscana</name>
    <name type="common">Brine shrimp</name>
    <name type="synonym">Artemia sanfranciscana</name>
    <dbReference type="NCBI Taxonomy" id="6661"/>
    <lineage>
        <taxon>Eukaryota</taxon>
        <taxon>Metazoa</taxon>
        <taxon>Ecdysozoa</taxon>
        <taxon>Arthropoda</taxon>
        <taxon>Crustacea</taxon>
        <taxon>Branchiopoda</taxon>
        <taxon>Anostraca</taxon>
        <taxon>Artemiidae</taxon>
        <taxon>Artemia</taxon>
    </lineage>
</organism>
<proteinExistence type="predicted"/>
<accession>A0AA88HWZ6</accession>
<keyword evidence="2" id="KW-1185">Reference proteome</keyword>
<sequence length="93" mass="11207">MKETRKRFNIRQDERNEKTFIFRQDERNEKTFIIRQDKRNEETKTALAALEMDIRIQYFTSAAINRITINVHFDCLKIILPIPSEEMEPALYA</sequence>
<dbReference type="Proteomes" id="UP001187531">
    <property type="component" value="Unassembled WGS sequence"/>
</dbReference>
<evidence type="ECO:0000313" key="2">
    <source>
        <dbReference type="Proteomes" id="UP001187531"/>
    </source>
</evidence>
<comment type="caution">
    <text evidence="1">The sequence shown here is derived from an EMBL/GenBank/DDBJ whole genome shotgun (WGS) entry which is preliminary data.</text>
</comment>
<gene>
    <name evidence="1" type="ORF">QYM36_011245</name>
</gene>
<evidence type="ECO:0000313" key="1">
    <source>
        <dbReference type="EMBL" id="KAK2712487.1"/>
    </source>
</evidence>
<reference evidence="1" key="1">
    <citation type="submission" date="2023-07" db="EMBL/GenBank/DDBJ databases">
        <title>Chromosome-level genome assembly of Artemia franciscana.</title>
        <authorList>
            <person name="Jo E."/>
        </authorList>
    </citation>
    <scope>NUCLEOTIDE SEQUENCE</scope>
    <source>
        <tissue evidence="1">Whole body</tissue>
    </source>
</reference>
<dbReference type="AlphaFoldDB" id="A0AA88HWZ6"/>
<name>A0AA88HWZ6_ARTSF</name>
<protein>
    <submittedName>
        <fullName evidence="1">Uncharacterized protein</fullName>
    </submittedName>
</protein>
<dbReference type="EMBL" id="JAVRJZ010000015">
    <property type="protein sequence ID" value="KAK2712487.1"/>
    <property type="molecule type" value="Genomic_DNA"/>
</dbReference>